<evidence type="ECO:0000313" key="2">
    <source>
        <dbReference type="EMBL" id="VYT88752.1"/>
    </source>
</evidence>
<dbReference type="Pfam" id="PF02826">
    <property type="entry name" value="2-Hacid_dh_C"/>
    <property type="match status" value="1"/>
</dbReference>
<dbReference type="InterPro" id="IPR006140">
    <property type="entry name" value="D-isomer_DH_NAD-bd"/>
</dbReference>
<proteinExistence type="predicted"/>
<organism evidence="2">
    <name type="scientific">Mediterraneibacter gnavus</name>
    <name type="common">Ruminococcus gnavus</name>
    <dbReference type="NCBI Taxonomy" id="33038"/>
    <lineage>
        <taxon>Bacteria</taxon>
        <taxon>Bacillati</taxon>
        <taxon>Bacillota</taxon>
        <taxon>Clostridia</taxon>
        <taxon>Lachnospirales</taxon>
        <taxon>Lachnospiraceae</taxon>
        <taxon>Mediterraneibacter</taxon>
    </lineage>
</organism>
<name>A0A6N3ALL4_MEDGN</name>
<feature type="domain" description="D-isomer specific 2-hydroxyacid dehydrogenase NAD-binding" evidence="1">
    <location>
        <begin position="84"/>
        <end position="119"/>
    </location>
</feature>
<dbReference type="EMBL" id="CACRUK010000012">
    <property type="protein sequence ID" value="VYT88752.1"/>
    <property type="molecule type" value="Genomic_DNA"/>
</dbReference>
<reference evidence="2" key="1">
    <citation type="submission" date="2019-11" db="EMBL/GenBank/DDBJ databases">
        <authorList>
            <person name="Feng L."/>
        </authorList>
    </citation>
    <scope>NUCLEOTIDE SEQUENCE</scope>
    <source>
        <strain evidence="2">RgnavusLFYP19</strain>
    </source>
</reference>
<dbReference type="Gene3D" id="3.40.50.720">
    <property type="entry name" value="NAD(P)-binding Rossmann-like Domain"/>
    <property type="match status" value="2"/>
</dbReference>
<dbReference type="AlphaFoldDB" id="A0A6N3ALL4"/>
<dbReference type="InterPro" id="IPR036291">
    <property type="entry name" value="NAD(P)-bd_dom_sf"/>
</dbReference>
<sequence length="151" mass="17459">MIITKLHLLLGGGNLKTLYDKLLSYHPEMMVLDAGYKTPAIAHLLIEDQIEPLFPYKSPQTKKGFFRKYEYVYDEYYDCYICPEGKIRGFGTDVFEKEPIDISEELFQFENYIVTPHVSAETYENCETTSIVTAEALISVFEGKEPDHRLV</sequence>
<accession>A0A6N3ALL4</accession>
<keyword evidence="2" id="KW-0560">Oxidoreductase</keyword>
<dbReference type="EC" id="1.1.1.-" evidence="2"/>
<dbReference type="GO" id="GO:0051287">
    <property type="term" value="F:NAD binding"/>
    <property type="evidence" value="ECO:0007669"/>
    <property type="project" value="InterPro"/>
</dbReference>
<evidence type="ECO:0000259" key="1">
    <source>
        <dbReference type="Pfam" id="PF02826"/>
    </source>
</evidence>
<gene>
    <name evidence="2" type="ORF">RGLFYP19_00019</name>
</gene>
<protein>
    <submittedName>
        <fullName evidence="2">2-hydroxyacid dehydrogenase</fullName>
        <ecNumber evidence="2">1.1.1.-</ecNumber>
    </submittedName>
</protein>
<dbReference type="SUPFAM" id="SSF51735">
    <property type="entry name" value="NAD(P)-binding Rossmann-fold domains"/>
    <property type="match status" value="1"/>
</dbReference>
<dbReference type="GO" id="GO:0016491">
    <property type="term" value="F:oxidoreductase activity"/>
    <property type="evidence" value="ECO:0007669"/>
    <property type="project" value="UniProtKB-KW"/>
</dbReference>